<dbReference type="CDD" id="cd07986">
    <property type="entry name" value="LPLAT_ACT14924-like"/>
    <property type="match status" value="1"/>
</dbReference>
<reference evidence="12 13" key="1">
    <citation type="submission" date="2024-06" db="EMBL/GenBank/DDBJ databases">
        <authorList>
            <person name="Chen R.Y."/>
        </authorList>
    </citation>
    <scope>NUCLEOTIDE SEQUENCE [LARGE SCALE GENOMIC DNA]</scope>
    <source>
        <strain evidence="12 13">D2</strain>
    </source>
</reference>
<evidence type="ECO:0000256" key="4">
    <source>
        <dbReference type="ARBA" id="ARBA00023098"/>
    </source>
</evidence>
<dbReference type="InterPro" id="IPR016181">
    <property type="entry name" value="Acyl_CoA_acyltransferase"/>
</dbReference>
<evidence type="ECO:0000313" key="12">
    <source>
        <dbReference type="EMBL" id="MER2491749.1"/>
    </source>
</evidence>
<dbReference type="InterPro" id="IPR045746">
    <property type="entry name" value="ACT14924-like_Acyltransf_dom"/>
</dbReference>
<dbReference type="InterPro" id="IPR002123">
    <property type="entry name" value="Plipid/glycerol_acylTrfase"/>
</dbReference>
<comment type="function">
    <text evidence="9">Catalyzes the first step in the biosynthesis of ornithine lipids, which are phosphorus-free membrane lipids. Catalyzes the 3-hydroxyacyl-acyl carrier protein-dependent acylation of ornithine to form lyso-ornithine lipid (LOL).</text>
</comment>
<dbReference type="PANTHER" id="PTHR37323:SF1">
    <property type="entry name" value="L-ORNITHINE N(ALPHA)-ACYLTRANSFERASE"/>
    <property type="match status" value="1"/>
</dbReference>
<evidence type="ECO:0000313" key="13">
    <source>
        <dbReference type="Proteomes" id="UP001467690"/>
    </source>
</evidence>
<feature type="domain" description="Phospholipid/glycerol acyltransferase" evidence="11">
    <location>
        <begin position="85"/>
        <end position="206"/>
    </location>
</feature>
<evidence type="ECO:0000256" key="2">
    <source>
        <dbReference type="ARBA" id="ARBA00022516"/>
    </source>
</evidence>
<comment type="similarity">
    <text evidence="6">Belongs to the acetyltransferase family. OlsB subfamily.</text>
</comment>
<evidence type="ECO:0000256" key="7">
    <source>
        <dbReference type="ARBA" id="ARBA00039058"/>
    </source>
</evidence>
<evidence type="ECO:0000256" key="10">
    <source>
        <dbReference type="ARBA" id="ARBA00047785"/>
    </source>
</evidence>
<name>A0ABV1RFP3_9ALTE</name>
<dbReference type="GO" id="GO:0016746">
    <property type="term" value="F:acyltransferase activity"/>
    <property type="evidence" value="ECO:0007669"/>
    <property type="project" value="UniProtKB-KW"/>
</dbReference>
<protein>
    <recommendedName>
        <fullName evidence="8">L-ornithine N(alpha)-acyltransferase</fullName>
        <ecNumber evidence="7">2.3.2.30</ecNumber>
    </recommendedName>
</protein>
<dbReference type="Pfam" id="PF13444">
    <property type="entry name" value="Acetyltransf_5"/>
    <property type="match status" value="1"/>
</dbReference>
<evidence type="ECO:0000256" key="8">
    <source>
        <dbReference type="ARBA" id="ARBA00039866"/>
    </source>
</evidence>
<comment type="caution">
    <text evidence="12">The sequence shown here is derived from an EMBL/GenBank/DDBJ whole genome shotgun (WGS) entry which is preliminary data.</text>
</comment>
<dbReference type="InterPro" id="IPR052351">
    <property type="entry name" value="Ornithine_N-alpha-AT"/>
</dbReference>
<dbReference type="SMART" id="SM00563">
    <property type="entry name" value="PlsC"/>
    <property type="match status" value="1"/>
</dbReference>
<evidence type="ECO:0000256" key="3">
    <source>
        <dbReference type="ARBA" id="ARBA00022679"/>
    </source>
</evidence>
<dbReference type="EMBL" id="JBELOE010000150">
    <property type="protein sequence ID" value="MER2491749.1"/>
    <property type="molecule type" value="Genomic_DNA"/>
</dbReference>
<comment type="catalytic activity">
    <reaction evidence="10">
        <text>a (3R)-hydroxyacyl-[ACP] + L-ornithine = a lyso-ornithine lipid + holo-[ACP] + H(+)</text>
        <dbReference type="Rhea" id="RHEA:20633"/>
        <dbReference type="Rhea" id="RHEA-COMP:9685"/>
        <dbReference type="Rhea" id="RHEA-COMP:9945"/>
        <dbReference type="ChEBI" id="CHEBI:15378"/>
        <dbReference type="ChEBI" id="CHEBI:46911"/>
        <dbReference type="ChEBI" id="CHEBI:64479"/>
        <dbReference type="ChEBI" id="CHEBI:78827"/>
        <dbReference type="ChEBI" id="CHEBI:138482"/>
        <dbReference type="EC" id="2.3.2.30"/>
    </reaction>
    <physiologicalReaction direction="left-to-right" evidence="10">
        <dbReference type="Rhea" id="RHEA:20634"/>
    </physiologicalReaction>
</comment>
<dbReference type="PANTHER" id="PTHR37323">
    <property type="entry name" value="GCN5-RELATED N-ACETYLTRANSFERASE"/>
    <property type="match status" value="1"/>
</dbReference>
<gene>
    <name evidence="12" type="ORF">ABS311_07620</name>
</gene>
<sequence>MLNEMPQKTNNLSLLKILPEPHAAWHKIFGKLADKLLGIRHLDYLYQQHQFAGLSAEAFCEKFIEVFKLTSEFTTPLNLPKDKPLVIVANHPFGGLEGVLLTYFLAKQRPDLKVLANQGLSIFSELHEKFIFTNPLKASAKGNVTSLKKCHQHLKSGGALLLFPAGRVSYYQQSIQAISDHRWHRSAAQLIENNQADILPLYIAGQNRAIFYQLGRIYFRFRLLMLIREMIAAKGKTIRFYAGKIMQHQDLNALSKYSPQQKADRLQLLTYLQNPDFNYPWPVQPTPDLQPLAAPSRKSDMHAEVLALSKQNQNLINFKNFVVCYAQGNQIPACLAQIRRLREATFRSWDEGSGAPQDGDDFDYSYTHLFIFDSASEDIVGAYRMGQTDKIDTLYLANMFNFSAQFINQQAPCLEMGRSFVVANQQKSYHALLLLFKGIGRFVCRFPQYKTLYGTVSLSTQYQPLSIKLIESFLIEGPNRSATAICPFEHPAPKALEQFFLVNDKDINTLEWLVKQIEPDGKGLPVLLKQYHQLGAKFHALGIDPNFATTPGLLLSVYLPDAPQKLLKLYLGDDYTRYCHGVTDVHANQQ</sequence>
<keyword evidence="13" id="KW-1185">Reference proteome</keyword>
<dbReference type="RefSeq" id="WP_350401332.1">
    <property type="nucleotide sequence ID" value="NZ_JBELOE010000150.1"/>
</dbReference>
<keyword evidence="5 12" id="KW-0012">Acyltransferase</keyword>
<evidence type="ECO:0000259" key="11">
    <source>
        <dbReference type="SMART" id="SM00563"/>
    </source>
</evidence>
<organism evidence="12 13">
    <name type="scientific">Catenovulum sediminis</name>
    <dbReference type="NCBI Taxonomy" id="1740262"/>
    <lineage>
        <taxon>Bacteria</taxon>
        <taxon>Pseudomonadati</taxon>
        <taxon>Pseudomonadota</taxon>
        <taxon>Gammaproteobacteria</taxon>
        <taxon>Alteromonadales</taxon>
        <taxon>Alteromonadaceae</taxon>
        <taxon>Catenovulum</taxon>
    </lineage>
</organism>
<evidence type="ECO:0000256" key="9">
    <source>
        <dbReference type="ARBA" id="ARBA00045724"/>
    </source>
</evidence>
<keyword evidence="4" id="KW-0443">Lipid metabolism</keyword>
<evidence type="ECO:0000256" key="5">
    <source>
        <dbReference type="ARBA" id="ARBA00023315"/>
    </source>
</evidence>
<dbReference type="EC" id="2.3.2.30" evidence="7"/>
<keyword evidence="3" id="KW-0808">Transferase</keyword>
<dbReference type="SUPFAM" id="SSF55729">
    <property type="entry name" value="Acyl-CoA N-acyltransferases (Nat)"/>
    <property type="match status" value="1"/>
</dbReference>
<dbReference type="Pfam" id="PF19576">
    <property type="entry name" value="Acyltransf_2"/>
    <property type="match status" value="1"/>
</dbReference>
<keyword evidence="2" id="KW-0444">Lipid biosynthesis</keyword>
<dbReference type="SUPFAM" id="SSF69593">
    <property type="entry name" value="Glycerol-3-phosphate (1)-acyltransferase"/>
    <property type="match status" value="1"/>
</dbReference>
<proteinExistence type="inferred from homology"/>
<evidence type="ECO:0000256" key="6">
    <source>
        <dbReference type="ARBA" id="ARBA00038095"/>
    </source>
</evidence>
<accession>A0ABV1RFP3</accession>
<evidence type="ECO:0000256" key="1">
    <source>
        <dbReference type="ARBA" id="ARBA00005189"/>
    </source>
</evidence>
<comment type="pathway">
    <text evidence="1">Lipid metabolism.</text>
</comment>
<dbReference type="Proteomes" id="UP001467690">
    <property type="component" value="Unassembled WGS sequence"/>
</dbReference>